<protein>
    <recommendedName>
        <fullName evidence="3">Cyclase</fullName>
    </recommendedName>
</protein>
<dbReference type="Proteomes" id="UP000642673">
    <property type="component" value="Unassembled WGS sequence"/>
</dbReference>
<sequence>MRRTSYVVDVAAPAGVVYALLADTTQWPLFIPPSIHVERLDFDGTHDRFGMWATAGGTVTSWISRRSLDSAARTIDFHQEVPAPPATSMGGRWAVEERGPALSRLTLLHHFTVADDNEADADWIVRATDANSGAQLARLKETAERWTRLDDLLLIFEDSVRVHGPAELVYEFLYGAEDWPAHLPDVTRADVREDRTGVQLLSLDTRAADGRTHTAESVRVCFPHAGRIVFKETRSPLPLAAHTGEWSLVPDETGLTAVARHSVVLREEDVEGLLGPGVDLAQARDHVRSTLGAASTATLHRARRYAESAVRVLTPGR</sequence>
<dbReference type="CDD" id="cd08861">
    <property type="entry name" value="OtcD1_ARO-CYC_like"/>
    <property type="match status" value="2"/>
</dbReference>
<reference evidence="2" key="1">
    <citation type="journal article" date="2019" name="Int. J. Syst. Evol. Microbiol.">
        <title>The Global Catalogue of Microorganisms (GCM) 10K type strain sequencing project: providing services to taxonomists for standard genome sequencing and annotation.</title>
        <authorList>
            <consortium name="The Broad Institute Genomics Platform"/>
            <consortium name="The Broad Institute Genome Sequencing Center for Infectious Disease"/>
            <person name="Wu L."/>
            <person name="Ma J."/>
        </authorList>
    </citation>
    <scope>NUCLEOTIDE SEQUENCE [LARGE SCALE GENOMIC DNA]</scope>
    <source>
        <strain evidence="2">JCM 4738</strain>
    </source>
</reference>
<organism evidence="1 2">
    <name type="scientific">Streptomyces cirratus</name>
    <dbReference type="NCBI Taxonomy" id="68187"/>
    <lineage>
        <taxon>Bacteria</taxon>
        <taxon>Bacillati</taxon>
        <taxon>Actinomycetota</taxon>
        <taxon>Actinomycetes</taxon>
        <taxon>Kitasatosporales</taxon>
        <taxon>Streptomycetaceae</taxon>
        <taxon>Streptomyces</taxon>
    </lineage>
</organism>
<dbReference type="InterPro" id="IPR023393">
    <property type="entry name" value="START-like_dom_sf"/>
</dbReference>
<comment type="caution">
    <text evidence="1">The sequence shown here is derived from an EMBL/GenBank/DDBJ whole genome shotgun (WGS) entry which is preliminary data.</text>
</comment>
<dbReference type="SUPFAM" id="SSF55961">
    <property type="entry name" value="Bet v1-like"/>
    <property type="match status" value="2"/>
</dbReference>
<dbReference type="Pfam" id="PF10604">
    <property type="entry name" value="Polyketide_cyc2"/>
    <property type="match status" value="2"/>
</dbReference>
<gene>
    <name evidence="1" type="ORF">GCM10010347_66460</name>
</gene>
<evidence type="ECO:0000313" key="2">
    <source>
        <dbReference type="Proteomes" id="UP000642673"/>
    </source>
</evidence>
<dbReference type="RefSeq" id="WP_381354145.1">
    <property type="nucleotide sequence ID" value="NZ_JBHSYU010000002.1"/>
</dbReference>
<keyword evidence="2" id="KW-1185">Reference proteome</keyword>
<dbReference type="EMBL" id="BMVP01000031">
    <property type="protein sequence ID" value="GHB86127.1"/>
    <property type="molecule type" value="Genomic_DNA"/>
</dbReference>
<name>A0ABQ3F5U0_9ACTN</name>
<dbReference type="Gene3D" id="3.30.530.20">
    <property type="match status" value="2"/>
</dbReference>
<dbReference type="InterPro" id="IPR019587">
    <property type="entry name" value="Polyketide_cyclase/dehydratase"/>
</dbReference>
<accession>A0ABQ3F5U0</accession>
<evidence type="ECO:0000313" key="1">
    <source>
        <dbReference type="EMBL" id="GHB86127.1"/>
    </source>
</evidence>
<evidence type="ECO:0008006" key="3">
    <source>
        <dbReference type="Google" id="ProtNLM"/>
    </source>
</evidence>
<proteinExistence type="predicted"/>